<evidence type="ECO:0000256" key="2">
    <source>
        <dbReference type="PROSITE-ProRule" id="PRU00124"/>
    </source>
</evidence>
<accession>A0AAV2RC76</accession>
<evidence type="ECO:0000256" key="3">
    <source>
        <dbReference type="SAM" id="SignalP"/>
    </source>
</evidence>
<dbReference type="Proteomes" id="UP001497623">
    <property type="component" value="Unassembled WGS sequence"/>
</dbReference>
<sequence>MFSSKIICCGIMSLVVLWHQAEAACRADEHGNSECHTQAVCTGIPPRQICKLGAAPEIRPGGNCVSGQFNCGRFCIPINLHCDGQRDCSNGADETSFCPTFD</sequence>
<comment type="caution">
    <text evidence="2">Lacks conserved residue(s) required for the propagation of feature annotation.</text>
</comment>
<name>A0AAV2RC76_MEGNR</name>
<dbReference type="Gene3D" id="4.10.400.10">
    <property type="entry name" value="Low-density Lipoprotein Receptor"/>
    <property type="match status" value="1"/>
</dbReference>
<evidence type="ECO:0000313" key="5">
    <source>
        <dbReference type="Proteomes" id="UP001497623"/>
    </source>
</evidence>
<dbReference type="InterPro" id="IPR002172">
    <property type="entry name" value="LDrepeatLR_classA_rpt"/>
</dbReference>
<dbReference type="PROSITE" id="PS50068">
    <property type="entry name" value="LDLRA_2"/>
    <property type="match status" value="1"/>
</dbReference>
<feature type="signal peptide" evidence="3">
    <location>
        <begin position="1"/>
        <end position="23"/>
    </location>
</feature>
<dbReference type="CDD" id="cd00112">
    <property type="entry name" value="LDLa"/>
    <property type="match status" value="1"/>
</dbReference>
<keyword evidence="3" id="KW-0732">Signal</keyword>
<protein>
    <submittedName>
        <fullName evidence="4">Uncharacterized protein</fullName>
    </submittedName>
</protein>
<organism evidence="4 5">
    <name type="scientific">Meganyctiphanes norvegica</name>
    <name type="common">Northern krill</name>
    <name type="synonym">Thysanopoda norvegica</name>
    <dbReference type="NCBI Taxonomy" id="48144"/>
    <lineage>
        <taxon>Eukaryota</taxon>
        <taxon>Metazoa</taxon>
        <taxon>Ecdysozoa</taxon>
        <taxon>Arthropoda</taxon>
        <taxon>Crustacea</taxon>
        <taxon>Multicrustacea</taxon>
        <taxon>Malacostraca</taxon>
        <taxon>Eumalacostraca</taxon>
        <taxon>Eucarida</taxon>
        <taxon>Euphausiacea</taxon>
        <taxon>Euphausiidae</taxon>
        <taxon>Meganyctiphanes</taxon>
    </lineage>
</organism>
<feature type="chain" id="PRO_5043943219" evidence="3">
    <location>
        <begin position="24"/>
        <end position="102"/>
    </location>
</feature>
<reference evidence="4 5" key="1">
    <citation type="submission" date="2024-05" db="EMBL/GenBank/DDBJ databases">
        <authorList>
            <person name="Wallberg A."/>
        </authorList>
    </citation>
    <scope>NUCLEOTIDE SEQUENCE [LARGE SCALE GENOMIC DNA]</scope>
</reference>
<keyword evidence="1" id="KW-1015">Disulfide bond</keyword>
<evidence type="ECO:0000313" key="4">
    <source>
        <dbReference type="EMBL" id="CAL4119649.1"/>
    </source>
</evidence>
<dbReference type="InterPro" id="IPR036055">
    <property type="entry name" value="LDL_receptor-like_sf"/>
</dbReference>
<keyword evidence="5" id="KW-1185">Reference proteome</keyword>
<dbReference type="PROSITE" id="PS01209">
    <property type="entry name" value="LDLRA_1"/>
    <property type="match status" value="1"/>
</dbReference>
<dbReference type="SMART" id="SM00192">
    <property type="entry name" value="LDLa"/>
    <property type="match status" value="1"/>
</dbReference>
<evidence type="ECO:0000256" key="1">
    <source>
        <dbReference type="ARBA" id="ARBA00023157"/>
    </source>
</evidence>
<dbReference type="SUPFAM" id="SSF57424">
    <property type="entry name" value="LDL receptor-like module"/>
    <property type="match status" value="1"/>
</dbReference>
<dbReference type="EMBL" id="CAXKWB010017699">
    <property type="protein sequence ID" value="CAL4119649.1"/>
    <property type="molecule type" value="Genomic_DNA"/>
</dbReference>
<dbReference type="Pfam" id="PF00057">
    <property type="entry name" value="Ldl_recept_a"/>
    <property type="match status" value="1"/>
</dbReference>
<feature type="non-terminal residue" evidence="4">
    <location>
        <position position="102"/>
    </location>
</feature>
<dbReference type="InterPro" id="IPR023415">
    <property type="entry name" value="LDLR_class-A_CS"/>
</dbReference>
<dbReference type="AlphaFoldDB" id="A0AAV2RC76"/>
<proteinExistence type="predicted"/>
<comment type="caution">
    <text evidence="4">The sequence shown here is derived from an EMBL/GenBank/DDBJ whole genome shotgun (WGS) entry which is preliminary data.</text>
</comment>
<gene>
    <name evidence="4" type="ORF">MNOR_LOCUS21730</name>
</gene>